<gene>
    <name evidence="3" type="ORF">DDV96_09165</name>
</gene>
<evidence type="ECO:0000259" key="2">
    <source>
        <dbReference type="PROSITE" id="PS51352"/>
    </source>
</evidence>
<dbReference type="Proteomes" id="UP000245962">
    <property type="component" value="Unassembled WGS sequence"/>
</dbReference>
<dbReference type="EMBL" id="QEHR01000005">
    <property type="protein sequence ID" value="PVW14678.1"/>
    <property type="molecule type" value="Genomic_DNA"/>
</dbReference>
<name>A0A2U0I0Q1_9FLAO</name>
<evidence type="ECO:0000313" key="3">
    <source>
        <dbReference type="EMBL" id="PVW14678.1"/>
    </source>
</evidence>
<feature type="chain" id="PRO_5015520116" description="Thioredoxin domain-containing protein" evidence="1">
    <location>
        <begin position="23"/>
        <end position="472"/>
    </location>
</feature>
<dbReference type="SUPFAM" id="SSF52833">
    <property type="entry name" value="Thioredoxin-like"/>
    <property type="match status" value="1"/>
</dbReference>
<dbReference type="InterPro" id="IPR013766">
    <property type="entry name" value="Thioredoxin_domain"/>
</dbReference>
<protein>
    <recommendedName>
        <fullName evidence="2">Thioredoxin domain-containing protein</fullName>
    </recommendedName>
</protein>
<sequence>MFIFVSKKLLFFLFIATLTVISCNDNKEPATGDTWISGEIVNPKNDFIYITRNKKVLDTVKLDNNNFFSYQFKDPEAGIYFFNHNEYQTVFVEPGDSILLRVNTIEFDESLSFSGKGGEKNNLLMRFFLLNEKEAPLLARYYQLPPAEFETKVDSLKKKWEKIYNGFLAKYDPSETFKEIAQSNIDYIYYMRKELYTAAHANKNTLNPIIYPAGFYAYRDKIDMGNELLRTTYPYYRFLNFYLDNLAHEKREAKTHFNRLSFAHNYAKLRVIDSVITNDSLKNDLLKYNVRRYLLNAKNAENEEKIIALFEETSTNTQHIKRMKKLAEATMQLTPNHSLPNLELVTTNNTLVQLKEVIKNPTVFYFWSVKSARHNKTIHLKVAELKSKFPEYDYIGINTDTNFKKWLNMVKKQDYDLSHEYQFEDIGQAEKKLVLTSVNKALIVDKNGKILEGNTNLLSTEIEEQLLGYINK</sequence>
<dbReference type="InterPro" id="IPR036249">
    <property type="entry name" value="Thioredoxin-like_sf"/>
</dbReference>
<dbReference type="PROSITE" id="PS51352">
    <property type="entry name" value="THIOREDOXIN_2"/>
    <property type="match status" value="1"/>
</dbReference>
<evidence type="ECO:0000256" key="1">
    <source>
        <dbReference type="SAM" id="SignalP"/>
    </source>
</evidence>
<dbReference type="AlphaFoldDB" id="A0A2U0I0Q1"/>
<feature type="signal peptide" evidence="1">
    <location>
        <begin position="1"/>
        <end position="22"/>
    </location>
</feature>
<dbReference type="Pfam" id="PF13905">
    <property type="entry name" value="Thioredoxin_8"/>
    <property type="match status" value="1"/>
</dbReference>
<dbReference type="Gene3D" id="3.40.30.10">
    <property type="entry name" value="Glutaredoxin"/>
    <property type="match status" value="1"/>
</dbReference>
<organism evidence="3 4">
    <name type="scientific">Marixanthomonas spongiae</name>
    <dbReference type="NCBI Taxonomy" id="2174845"/>
    <lineage>
        <taxon>Bacteria</taxon>
        <taxon>Pseudomonadati</taxon>
        <taxon>Bacteroidota</taxon>
        <taxon>Flavobacteriia</taxon>
        <taxon>Flavobacteriales</taxon>
        <taxon>Flavobacteriaceae</taxon>
        <taxon>Marixanthomonas</taxon>
    </lineage>
</organism>
<accession>A0A2U0I0Q1</accession>
<evidence type="ECO:0000313" key="4">
    <source>
        <dbReference type="Proteomes" id="UP000245962"/>
    </source>
</evidence>
<comment type="caution">
    <text evidence="3">The sequence shown here is derived from an EMBL/GenBank/DDBJ whole genome shotgun (WGS) entry which is preliminary data.</text>
</comment>
<feature type="domain" description="Thioredoxin" evidence="2">
    <location>
        <begin position="333"/>
        <end position="472"/>
    </location>
</feature>
<reference evidence="3 4" key="1">
    <citation type="submission" date="2018-04" db="EMBL/GenBank/DDBJ databases">
        <title>Marixanthomonas spongiae HN-E44 sp. nov., isolated from a marine sponge.</title>
        <authorList>
            <person name="Luo L."/>
            <person name="Zhuang L."/>
        </authorList>
    </citation>
    <scope>NUCLEOTIDE SEQUENCE [LARGE SCALE GENOMIC DNA]</scope>
    <source>
        <strain evidence="3 4">HN-E44</strain>
    </source>
</reference>
<keyword evidence="4" id="KW-1185">Reference proteome</keyword>
<proteinExistence type="predicted"/>
<dbReference type="PROSITE" id="PS51257">
    <property type="entry name" value="PROKAR_LIPOPROTEIN"/>
    <property type="match status" value="1"/>
</dbReference>
<keyword evidence="1" id="KW-0732">Signal</keyword>
<dbReference type="InterPro" id="IPR012336">
    <property type="entry name" value="Thioredoxin-like_fold"/>
</dbReference>